<sequence length="168" mass="18547">MFILNYCLPLLAYVSPAWALISQPDFAANILAANQLYSSNATHFEKRDSVPAGYVASPYYPTPNGGWVSNWAAAYAKAEKVVANMTLAEKVNLTTGTGPLQWFAYLGSSVNDTDGSPRSFEPVRHFSWDRSSRQPKPDGPAKIAQWLNLHVPGALIKFQLVEHYSPDE</sequence>
<organism evidence="2 3">
    <name type="scientific">Cudoniella acicularis</name>
    <dbReference type="NCBI Taxonomy" id="354080"/>
    <lineage>
        <taxon>Eukaryota</taxon>
        <taxon>Fungi</taxon>
        <taxon>Dikarya</taxon>
        <taxon>Ascomycota</taxon>
        <taxon>Pezizomycotina</taxon>
        <taxon>Leotiomycetes</taxon>
        <taxon>Helotiales</taxon>
        <taxon>Tricladiaceae</taxon>
        <taxon>Cudoniella</taxon>
    </lineage>
</organism>
<dbReference type="InterPro" id="IPR036962">
    <property type="entry name" value="Glyco_hydro_3_N_sf"/>
</dbReference>
<dbReference type="GO" id="GO:0005975">
    <property type="term" value="P:carbohydrate metabolic process"/>
    <property type="evidence" value="ECO:0007669"/>
    <property type="project" value="InterPro"/>
</dbReference>
<dbReference type="OrthoDB" id="5237998at2759"/>
<feature type="chain" id="PRO_5034552893" evidence="1">
    <location>
        <begin position="20"/>
        <end position="168"/>
    </location>
</feature>
<dbReference type="Proteomes" id="UP000566819">
    <property type="component" value="Unassembled WGS sequence"/>
</dbReference>
<name>A0A8H4RBW5_9HELO</name>
<protein>
    <submittedName>
        <fullName evidence="2">Uncharacterized protein</fullName>
    </submittedName>
</protein>
<reference evidence="2 3" key="1">
    <citation type="submission" date="2020-03" db="EMBL/GenBank/DDBJ databases">
        <title>Draft Genome Sequence of Cudoniella acicularis.</title>
        <authorList>
            <person name="Buettner E."/>
            <person name="Kellner H."/>
        </authorList>
    </citation>
    <scope>NUCLEOTIDE SEQUENCE [LARGE SCALE GENOMIC DNA]</scope>
    <source>
        <strain evidence="2 3">DSM 108380</strain>
    </source>
</reference>
<evidence type="ECO:0000313" key="2">
    <source>
        <dbReference type="EMBL" id="KAF4627259.1"/>
    </source>
</evidence>
<gene>
    <name evidence="2" type="ORF">G7Y89_g10897</name>
</gene>
<dbReference type="AlphaFoldDB" id="A0A8H4RBW5"/>
<evidence type="ECO:0000313" key="3">
    <source>
        <dbReference type="Proteomes" id="UP000566819"/>
    </source>
</evidence>
<feature type="signal peptide" evidence="1">
    <location>
        <begin position="1"/>
        <end position="19"/>
    </location>
</feature>
<keyword evidence="3" id="KW-1185">Reference proteome</keyword>
<proteinExistence type="predicted"/>
<evidence type="ECO:0000256" key="1">
    <source>
        <dbReference type="SAM" id="SignalP"/>
    </source>
</evidence>
<comment type="caution">
    <text evidence="2">The sequence shown here is derived from an EMBL/GenBank/DDBJ whole genome shotgun (WGS) entry which is preliminary data.</text>
</comment>
<dbReference type="GO" id="GO:0004553">
    <property type="term" value="F:hydrolase activity, hydrolyzing O-glycosyl compounds"/>
    <property type="evidence" value="ECO:0007669"/>
    <property type="project" value="InterPro"/>
</dbReference>
<dbReference type="EMBL" id="JAAMPI010001000">
    <property type="protein sequence ID" value="KAF4627259.1"/>
    <property type="molecule type" value="Genomic_DNA"/>
</dbReference>
<keyword evidence="1" id="KW-0732">Signal</keyword>
<accession>A0A8H4RBW5</accession>
<dbReference type="Gene3D" id="3.20.20.300">
    <property type="entry name" value="Glycoside hydrolase, family 3, N-terminal domain"/>
    <property type="match status" value="1"/>
</dbReference>